<accession>A0A6N6M7L8</accession>
<evidence type="ECO:0000256" key="1">
    <source>
        <dbReference type="ARBA" id="ARBA00022729"/>
    </source>
</evidence>
<dbReference type="PANTHER" id="PTHR43265">
    <property type="entry name" value="ESTERASE ESTD"/>
    <property type="match status" value="1"/>
</dbReference>
<dbReference type="EMBL" id="WACR01000001">
    <property type="protein sequence ID" value="KAB1065914.1"/>
    <property type="molecule type" value="Genomic_DNA"/>
</dbReference>
<keyword evidence="1" id="KW-0732">Signal</keyword>
<dbReference type="GO" id="GO:0052689">
    <property type="term" value="F:carboxylic ester hydrolase activity"/>
    <property type="evidence" value="ECO:0007669"/>
    <property type="project" value="TreeGrafter"/>
</dbReference>
<dbReference type="NCBIfam" id="TIGR04183">
    <property type="entry name" value="Por_Secre_tail"/>
    <property type="match status" value="1"/>
</dbReference>
<keyword evidence="7" id="KW-1185">Reference proteome</keyword>
<dbReference type="OrthoDB" id="9809549at2"/>
<feature type="transmembrane region" description="Helical" evidence="3">
    <location>
        <begin position="85"/>
        <end position="102"/>
    </location>
</feature>
<dbReference type="Gene3D" id="3.40.50.1820">
    <property type="entry name" value="alpha/beta hydrolase"/>
    <property type="match status" value="1"/>
</dbReference>
<reference evidence="6 7" key="1">
    <citation type="submission" date="2019-09" db="EMBL/GenBank/DDBJ databases">
        <title>Genomes of Cryomorphaceae.</title>
        <authorList>
            <person name="Bowman J.P."/>
        </authorList>
    </citation>
    <scope>NUCLEOTIDE SEQUENCE [LARGE SCALE GENOMIC DNA]</scope>
    <source>
        <strain evidence="6 7">KCTC 52047</strain>
    </source>
</reference>
<evidence type="ECO:0000259" key="5">
    <source>
        <dbReference type="Pfam" id="PF18962"/>
    </source>
</evidence>
<gene>
    <name evidence="6" type="ORF">F3059_00125</name>
</gene>
<feature type="compositionally biased region" description="Low complexity" evidence="2">
    <location>
        <begin position="8"/>
        <end position="21"/>
    </location>
</feature>
<organism evidence="6 7">
    <name type="scientific">Salibacter halophilus</name>
    <dbReference type="NCBI Taxonomy" id="1803916"/>
    <lineage>
        <taxon>Bacteria</taxon>
        <taxon>Pseudomonadati</taxon>
        <taxon>Bacteroidota</taxon>
        <taxon>Flavobacteriia</taxon>
        <taxon>Flavobacteriales</taxon>
        <taxon>Salibacteraceae</taxon>
        <taxon>Salibacter</taxon>
    </lineage>
</organism>
<dbReference type="Pfam" id="PF18962">
    <property type="entry name" value="Por_Secre_tail"/>
    <property type="match status" value="1"/>
</dbReference>
<keyword evidence="3" id="KW-0812">Transmembrane</keyword>
<dbReference type="Proteomes" id="UP000435357">
    <property type="component" value="Unassembled WGS sequence"/>
</dbReference>
<dbReference type="Pfam" id="PF08840">
    <property type="entry name" value="BAAT_C"/>
    <property type="match status" value="1"/>
</dbReference>
<keyword evidence="3" id="KW-0472">Membrane</keyword>
<comment type="caution">
    <text evidence="6">The sequence shown here is derived from an EMBL/GenBank/DDBJ whole genome shotgun (WGS) entry which is preliminary data.</text>
</comment>
<dbReference type="AlphaFoldDB" id="A0A6N6M7L8"/>
<evidence type="ECO:0000256" key="3">
    <source>
        <dbReference type="SAM" id="Phobius"/>
    </source>
</evidence>
<dbReference type="InterPro" id="IPR053145">
    <property type="entry name" value="AB_hydrolase_Est10"/>
</dbReference>
<dbReference type="PANTHER" id="PTHR43265:SF1">
    <property type="entry name" value="ESTERASE ESTD"/>
    <property type="match status" value="1"/>
</dbReference>
<evidence type="ECO:0000313" key="7">
    <source>
        <dbReference type="Proteomes" id="UP000435357"/>
    </source>
</evidence>
<dbReference type="InterPro" id="IPR026444">
    <property type="entry name" value="Secre_tail"/>
</dbReference>
<dbReference type="InterPro" id="IPR014940">
    <property type="entry name" value="BAAT_C"/>
</dbReference>
<dbReference type="SUPFAM" id="SSF53474">
    <property type="entry name" value="alpha/beta-Hydrolases"/>
    <property type="match status" value="1"/>
</dbReference>
<keyword evidence="3" id="KW-1133">Transmembrane helix</keyword>
<evidence type="ECO:0000256" key="2">
    <source>
        <dbReference type="SAM" id="MobiDB-lite"/>
    </source>
</evidence>
<feature type="domain" description="BAAT/Acyl-CoA thioester hydrolase C-terminal" evidence="4">
    <location>
        <begin position="209"/>
        <end position="298"/>
    </location>
</feature>
<sequence length="494" mass="55209">MNSQLMVRSRTPQTSSSSRLSVCHSSSIPFTSTITPLLLVAESKEQKQLFHSSQQSSFLKSSSTSHSQPYSMFNPTIKNMKKQSILLLAFLLLSYISIAQTAENITFMHEGKTIYGTFTKPSTGSDHPTIIINPGSGANDRDGTIPMVGGNIACLYPNLLNDTLKPYAQLGEALVDSGYAVLRYDKVEYTYSSSLGEVTFEKLWLPVNSAINYLKTRSDVDTNNIVLIGHSEGSSLISYIAKKRTDVKALISVAGPRTPFDSLLAYQVVHFADTCNGNVNQAVMQSNQILQYFNTVRTNSWDSTTPPFAGVPASEWYKYIQITDSVAINYNQANLPTLFLGLERDLNVPNEELTRFENEVTITNDFWMIPNLNHYMTTYSSPDVSQALTDTIIHWLRKNVLISAVSSTEKQFHNFQLYPNPFQSGFTIKIDQAHDSNWNLTIKSITGNEILNKTLKSDGNRISQNLQLPNLTSGVYFVSLQNEKQQVTKRIVKL</sequence>
<dbReference type="InterPro" id="IPR029058">
    <property type="entry name" value="AB_hydrolase_fold"/>
</dbReference>
<evidence type="ECO:0000259" key="4">
    <source>
        <dbReference type="Pfam" id="PF08840"/>
    </source>
</evidence>
<feature type="region of interest" description="Disordered" evidence="2">
    <location>
        <begin position="1"/>
        <end position="21"/>
    </location>
</feature>
<proteinExistence type="predicted"/>
<evidence type="ECO:0000313" key="6">
    <source>
        <dbReference type="EMBL" id="KAB1065914.1"/>
    </source>
</evidence>
<protein>
    <submittedName>
        <fullName evidence="6">T9SS type A sorting domain-containing protein</fullName>
    </submittedName>
</protein>
<feature type="domain" description="Secretion system C-terminal sorting" evidence="5">
    <location>
        <begin position="417"/>
        <end position="492"/>
    </location>
</feature>
<name>A0A6N6M7L8_9FLAO</name>